<dbReference type="EMBL" id="CABITT030000003">
    <property type="protein sequence ID" value="VVA96989.1"/>
    <property type="molecule type" value="Genomic_DNA"/>
</dbReference>
<dbReference type="AlphaFoldDB" id="A0A565B7X3"/>
<organism evidence="1 2">
    <name type="scientific">Arabis nemorensis</name>
    <dbReference type="NCBI Taxonomy" id="586526"/>
    <lineage>
        <taxon>Eukaryota</taxon>
        <taxon>Viridiplantae</taxon>
        <taxon>Streptophyta</taxon>
        <taxon>Embryophyta</taxon>
        <taxon>Tracheophyta</taxon>
        <taxon>Spermatophyta</taxon>
        <taxon>Magnoliopsida</taxon>
        <taxon>eudicotyledons</taxon>
        <taxon>Gunneridae</taxon>
        <taxon>Pentapetalae</taxon>
        <taxon>rosids</taxon>
        <taxon>malvids</taxon>
        <taxon>Brassicales</taxon>
        <taxon>Brassicaceae</taxon>
        <taxon>Arabideae</taxon>
        <taxon>Arabis</taxon>
    </lineage>
</organism>
<reference evidence="1" key="1">
    <citation type="submission" date="2019-07" db="EMBL/GenBank/DDBJ databases">
        <authorList>
            <person name="Dittberner H."/>
        </authorList>
    </citation>
    <scope>NUCLEOTIDE SEQUENCE [LARGE SCALE GENOMIC DNA]</scope>
</reference>
<dbReference type="Proteomes" id="UP000489600">
    <property type="component" value="Unassembled WGS sequence"/>
</dbReference>
<evidence type="ECO:0000313" key="2">
    <source>
        <dbReference type="Proteomes" id="UP000489600"/>
    </source>
</evidence>
<proteinExistence type="predicted"/>
<accession>A0A565B7X3</accession>
<name>A0A565B7X3_9BRAS</name>
<protein>
    <submittedName>
        <fullName evidence="1">Uncharacterized protein</fullName>
    </submittedName>
</protein>
<keyword evidence="2" id="KW-1185">Reference proteome</keyword>
<comment type="caution">
    <text evidence="1">The sequence shown here is derived from an EMBL/GenBank/DDBJ whole genome shotgun (WGS) entry which is preliminary data.</text>
</comment>
<sequence>MASPANFRCSKPTFNLRIDLQRRFTLTLMFPLFSRDQTKSTLVRFPIIKASTSSSPSPSNPKPSLLKTTCITLTADAALFAASSFYFASKPTAPVTTAEEATLEKHLGRCGSFAGADENQIRIQKV</sequence>
<gene>
    <name evidence="1" type="ORF">ANE_LOCUS7434</name>
</gene>
<evidence type="ECO:0000313" key="1">
    <source>
        <dbReference type="EMBL" id="VVA96989.1"/>
    </source>
</evidence>